<dbReference type="Proteomes" id="UP001215280">
    <property type="component" value="Unassembled WGS sequence"/>
</dbReference>
<feature type="region of interest" description="Disordered" evidence="1">
    <location>
        <begin position="177"/>
        <end position="206"/>
    </location>
</feature>
<proteinExistence type="predicted"/>
<keyword evidence="3" id="KW-1185">Reference proteome</keyword>
<comment type="caution">
    <text evidence="2">The sequence shown here is derived from an EMBL/GenBank/DDBJ whole genome shotgun (WGS) entry which is preliminary data.</text>
</comment>
<evidence type="ECO:0000256" key="1">
    <source>
        <dbReference type="SAM" id="MobiDB-lite"/>
    </source>
</evidence>
<evidence type="ECO:0000313" key="3">
    <source>
        <dbReference type="Proteomes" id="UP001215280"/>
    </source>
</evidence>
<sequence length="261" mass="29711">MRISVIAYHQSRRVPPTGYRVIFPRLLLIFDLVNTPIFRWRPPVAASDSWRPLADVDGRCLTWCASGRQDKMRIPAITAGFHRTAASPLTSDFHWGPPYNSRGSQSGRFWTIQRRFSVRFRFDSEVRIDAESTSPESKENRCFVLFLLRRNNHRIGPESTRESINLMVSEARIAPRIDAESNPESVATTEDVSASHGAPPANGSQPDLVIVEEDANGTTHQTRAFNSWLTGFESQLRQMSDVNYHFFIPVLMMIYGEQVEN</sequence>
<reference evidence="2" key="1">
    <citation type="submission" date="2023-03" db="EMBL/GenBank/DDBJ databases">
        <title>Massive genome expansion in bonnet fungi (Mycena s.s.) driven by repeated elements and novel gene families across ecological guilds.</title>
        <authorList>
            <consortium name="Lawrence Berkeley National Laboratory"/>
            <person name="Harder C.B."/>
            <person name="Miyauchi S."/>
            <person name="Viragh M."/>
            <person name="Kuo A."/>
            <person name="Thoen E."/>
            <person name="Andreopoulos B."/>
            <person name="Lu D."/>
            <person name="Skrede I."/>
            <person name="Drula E."/>
            <person name="Henrissat B."/>
            <person name="Morin E."/>
            <person name="Kohler A."/>
            <person name="Barry K."/>
            <person name="LaButti K."/>
            <person name="Morin E."/>
            <person name="Salamov A."/>
            <person name="Lipzen A."/>
            <person name="Mereny Z."/>
            <person name="Hegedus B."/>
            <person name="Baldrian P."/>
            <person name="Stursova M."/>
            <person name="Weitz H."/>
            <person name="Taylor A."/>
            <person name="Grigoriev I.V."/>
            <person name="Nagy L.G."/>
            <person name="Martin F."/>
            <person name="Kauserud H."/>
        </authorList>
    </citation>
    <scope>NUCLEOTIDE SEQUENCE</scope>
    <source>
        <strain evidence="2">CBHHK188m</strain>
    </source>
</reference>
<evidence type="ECO:0000313" key="2">
    <source>
        <dbReference type="EMBL" id="KAJ7717913.1"/>
    </source>
</evidence>
<gene>
    <name evidence="2" type="ORF">DFH07DRAFT_785053</name>
</gene>
<dbReference type="EMBL" id="JARJLG010000312">
    <property type="protein sequence ID" value="KAJ7717913.1"/>
    <property type="molecule type" value="Genomic_DNA"/>
</dbReference>
<feature type="compositionally biased region" description="Polar residues" evidence="1">
    <location>
        <begin position="182"/>
        <end position="192"/>
    </location>
</feature>
<name>A0AAD7MI29_9AGAR</name>
<accession>A0AAD7MI29</accession>
<protein>
    <submittedName>
        <fullName evidence="2">Uncharacterized protein</fullName>
    </submittedName>
</protein>
<dbReference type="AlphaFoldDB" id="A0AAD7MI29"/>
<organism evidence="2 3">
    <name type="scientific">Mycena maculata</name>
    <dbReference type="NCBI Taxonomy" id="230809"/>
    <lineage>
        <taxon>Eukaryota</taxon>
        <taxon>Fungi</taxon>
        <taxon>Dikarya</taxon>
        <taxon>Basidiomycota</taxon>
        <taxon>Agaricomycotina</taxon>
        <taxon>Agaricomycetes</taxon>
        <taxon>Agaricomycetidae</taxon>
        <taxon>Agaricales</taxon>
        <taxon>Marasmiineae</taxon>
        <taxon>Mycenaceae</taxon>
        <taxon>Mycena</taxon>
    </lineage>
</organism>